<dbReference type="Gene3D" id="1.20.5.4130">
    <property type="match status" value="1"/>
</dbReference>
<reference evidence="7" key="1">
    <citation type="submission" date="2023-07" db="EMBL/GenBank/DDBJ databases">
        <title>draft genome sequence of fig (Ficus carica).</title>
        <authorList>
            <person name="Takahashi T."/>
            <person name="Nishimura K."/>
        </authorList>
    </citation>
    <scope>NUCLEOTIDE SEQUENCE</scope>
</reference>
<dbReference type="InterPro" id="IPR041118">
    <property type="entry name" value="Rx_N"/>
</dbReference>
<dbReference type="InterPro" id="IPR032675">
    <property type="entry name" value="LRR_dom_sf"/>
</dbReference>
<keyword evidence="8" id="KW-1185">Reference proteome</keyword>
<evidence type="ECO:0000313" key="8">
    <source>
        <dbReference type="Proteomes" id="UP001187192"/>
    </source>
</evidence>
<evidence type="ECO:0000256" key="3">
    <source>
        <dbReference type="ARBA" id="ARBA00022821"/>
    </source>
</evidence>
<feature type="domain" description="Disease resistance N-terminal" evidence="5">
    <location>
        <begin position="10"/>
        <end position="102"/>
    </location>
</feature>
<dbReference type="PANTHER" id="PTHR36766:SF45">
    <property type="entry name" value="NB-ARC DOMAIN-CONTAINING PROTEIN"/>
    <property type="match status" value="1"/>
</dbReference>
<dbReference type="GO" id="GO:0005524">
    <property type="term" value="F:ATP binding"/>
    <property type="evidence" value="ECO:0007669"/>
    <property type="project" value="UniProtKB-KW"/>
</dbReference>
<evidence type="ECO:0000259" key="5">
    <source>
        <dbReference type="Pfam" id="PF18052"/>
    </source>
</evidence>
<protein>
    <recommendedName>
        <fullName evidence="9">Rx N-terminal domain-containing protein</fullName>
    </recommendedName>
</protein>
<evidence type="ECO:0000259" key="6">
    <source>
        <dbReference type="Pfam" id="PF23598"/>
    </source>
</evidence>
<dbReference type="InterPro" id="IPR001611">
    <property type="entry name" value="Leu-rich_rpt"/>
</dbReference>
<dbReference type="Pfam" id="PF23598">
    <property type="entry name" value="LRR_14"/>
    <property type="match status" value="1"/>
</dbReference>
<dbReference type="AlphaFoldDB" id="A0AA88AHY2"/>
<dbReference type="GO" id="GO:0006952">
    <property type="term" value="P:defense response"/>
    <property type="evidence" value="ECO:0007669"/>
    <property type="project" value="UniProtKB-KW"/>
</dbReference>
<gene>
    <name evidence="7" type="ORF">TIFTF001_024409</name>
</gene>
<dbReference type="SUPFAM" id="SSF52058">
    <property type="entry name" value="L domain-like"/>
    <property type="match status" value="2"/>
</dbReference>
<evidence type="ECO:0000256" key="1">
    <source>
        <dbReference type="ARBA" id="ARBA00022737"/>
    </source>
</evidence>
<dbReference type="Pfam" id="PF18052">
    <property type="entry name" value="Rx_N"/>
    <property type="match status" value="1"/>
</dbReference>
<dbReference type="EMBL" id="BTGU01000056">
    <property type="protein sequence ID" value="GMN55293.1"/>
    <property type="molecule type" value="Genomic_DNA"/>
</dbReference>
<keyword evidence="2" id="KW-0547">Nucleotide-binding</keyword>
<organism evidence="7 8">
    <name type="scientific">Ficus carica</name>
    <name type="common">Common fig</name>
    <dbReference type="NCBI Taxonomy" id="3494"/>
    <lineage>
        <taxon>Eukaryota</taxon>
        <taxon>Viridiplantae</taxon>
        <taxon>Streptophyta</taxon>
        <taxon>Embryophyta</taxon>
        <taxon>Tracheophyta</taxon>
        <taxon>Spermatophyta</taxon>
        <taxon>Magnoliopsida</taxon>
        <taxon>eudicotyledons</taxon>
        <taxon>Gunneridae</taxon>
        <taxon>Pentapetalae</taxon>
        <taxon>rosids</taxon>
        <taxon>fabids</taxon>
        <taxon>Rosales</taxon>
        <taxon>Moraceae</taxon>
        <taxon>Ficeae</taxon>
        <taxon>Ficus</taxon>
    </lineage>
</organism>
<dbReference type="InterPro" id="IPR055414">
    <property type="entry name" value="LRR_R13L4/SHOC2-like"/>
</dbReference>
<sequence>MAEIVLEPLLSALFQALFEKLASRDLRSFFRGLKVNEGLLRKLNIALLCANQVLDDAEVKQLTNPNVSKWLFELKDTIYEAEDVLDEINYRALQYEQRSKPRSKPLSKRLQSCLNCFSTFDEAIERKIEEILDRLKFIVEQKDVLGLQQGVTMFVSGEFSFRLDDKSKAKFSSKTRHLSYSKIDEFENFESLSEAKCIRSCLRLLSSYWGSSSIVRQLDVLLSVGGCLRALCLSGCDFAVLPDSIGNLMHLRYLDLSGNNNIEEIPNMLCSLYNLQTLKLSRCTKLTQLPTEMGNLINLRHLDIQGVPLEKMPPKMCNLKDLQTLSNFVVGEKGGSRIKDLGGLHYLSGALEFSKLQNADVVGDPFRSLKSLHFDVMPEWQEWSFREGHEDGGCFPKLEYLYIADCPKLSTCIWSPGYFPSLKTLKIHDSEQIAALPGIQQMETAFPSLELLYINNCPILETFLLSNLPACLKELHLFGYDIDFYYPQTIFPPCFTIGHYKNVTMFPEAPLPTTLTCLRIHGLWNLQAINGEGFQHLTSLKVLEISGCESLETLSENALPVSLTSLSLSQLPSLEDVGRGFFQHLISLEQLEIMNCENLRCSGNGNGGIQHLISLKKLTIQDCENLQSLLEEGLPTSLTFLHIEGFPNLLELSRMGFGCLDSLIELEIGDCENLQCLPAEGLPLSLSSLYIYACPLLVPRCQEGTGEDWHKISHIPRNLHNSLLNCTCDCLEEDIPSRAYPASLIGLDSSSISTSSAVQIYVGSIGWRILVQSPFESNAERNSGLQSPFKRRSL</sequence>
<evidence type="ECO:0000313" key="7">
    <source>
        <dbReference type="EMBL" id="GMN55293.1"/>
    </source>
</evidence>
<dbReference type="Proteomes" id="UP001187192">
    <property type="component" value="Unassembled WGS sequence"/>
</dbReference>
<evidence type="ECO:0008006" key="9">
    <source>
        <dbReference type="Google" id="ProtNLM"/>
    </source>
</evidence>
<accession>A0AA88AHY2</accession>
<keyword evidence="3" id="KW-0611">Plant defense</keyword>
<proteinExistence type="predicted"/>
<keyword evidence="4" id="KW-0067">ATP-binding</keyword>
<name>A0AA88AHY2_FICCA</name>
<dbReference type="PROSITE" id="PS51450">
    <property type="entry name" value="LRR"/>
    <property type="match status" value="1"/>
</dbReference>
<evidence type="ECO:0000256" key="2">
    <source>
        <dbReference type="ARBA" id="ARBA00022741"/>
    </source>
</evidence>
<feature type="domain" description="Disease resistance R13L4/SHOC-2-like LRR" evidence="6">
    <location>
        <begin position="227"/>
        <end position="482"/>
    </location>
</feature>
<dbReference type="Gene3D" id="3.80.10.10">
    <property type="entry name" value="Ribonuclease Inhibitor"/>
    <property type="match status" value="3"/>
</dbReference>
<evidence type="ECO:0000256" key="4">
    <source>
        <dbReference type="ARBA" id="ARBA00022840"/>
    </source>
</evidence>
<keyword evidence="1" id="KW-0677">Repeat</keyword>
<comment type="caution">
    <text evidence="7">The sequence shown here is derived from an EMBL/GenBank/DDBJ whole genome shotgun (WGS) entry which is preliminary data.</text>
</comment>
<dbReference type="PANTHER" id="PTHR36766">
    <property type="entry name" value="PLANT BROAD-SPECTRUM MILDEW RESISTANCE PROTEIN RPW8"/>
    <property type="match status" value="1"/>
</dbReference>